<dbReference type="GO" id="GO:0003723">
    <property type="term" value="F:RNA binding"/>
    <property type="evidence" value="ECO:0007669"/>
    <property type="project" value="UniProtKB-KW"/>
</dbReference>
<comment type="cofactor">
    <cofactor evidence="1">
        <name>Mg(2+)</name>
        <dbReference type="ChEBI" id="CHEBI:18420"/>
    </cofactor>
</comment>
<dbReference type="PANTHER" id="PTHR30001:SF1">
    <property type="entry name" value="RIBONUCLEASE E_G-LIKE PROTEIN, CHLOROPLASTIC"/>
    <property type="match status" value="1"/>
</dbReference>
<keyword evidence="6" id="KW-0460">Magnesium</keyword>
<gene>
    <name evidence="9" type="ORF">SAMN04244559_00914</name>
</gene>
<evidence type="ECO:0000256" key="4">
    <source>
        <dbReference type="ARBA" id="ARBA00022759"/>
    </source>
</evidence>
<dbReference type="GO" id="GO:0006364">
    <property type="term" value="P:rRNA processing"/>
    <property type="evidence" value="ECO:0007669"/>
    <property type="project" value="TreeGrafter"/>
</dbReference>
<keyword evidence="5" id="KW-0378">Hydrolase</keyword>
<evidence type="ECO:0000256" key="5">
    <source>
        <dbReference type="ARBA" id="ARBA00022801"/>
    </source>
</evidence>
<dbReference type="PANTHER" id="PTHR30001">
    <property type="entry name" value="RIBONUCLEASE"/>
    <property type="match status" value="1"/>
</dbReference>
<dbReference type="GO" id="GO:0005737">
    <property type="term" value="C:cytoplasm"/>
    <property type="evidence" value="ECO:0007669"/>
    <property type="project" value="TreeGrafter"/>
</dbReference>
<dbReference type="EMBL" id="FNWO01000003">
    <property type="protein sequence ID" value="SEH30462.1"/>
    <property type="molecule type" value="Genomic_DNA"/>
</dbReference>
<evidence type="ECO:0000256" key="6">
    <source>
        <dbReference type="ARBA" id="ARBA00022842"/>
    </source>
</evidence>
<feature type="domain" description="RNA-binding protein AU-1/Ribonuclease E/G" evidence="8">
    <location>
        <begin position="130"/>
        <end position="288"/>
    </location>
</feature>
<evidence type="ECO:0000256" key="2">
    <source>
        <dbReference type="ARBA" id="ARBA00022722"/>
    </source>
</evidence>
<protein>
    <submittedName>
        <fullName evidence="9">Ribonuclease E/G family protein</fullName>
    </submittedName>
</protein>
<dbReference type="InterPro" id="IPR019307">
    <property type="entry name" value="RNA-bd_AU-1/RNase_E/G"/>
</dbReference>
<sequence length="379" mass="39551">MTDPGATPLGIDEILWSWGPGESRFALLTRGRLTELVIDRPTLHLGSRFLGRVVALDRGLNAAFVEIGTGDRPGFLPGAAALGLSEGAAVAVAVRAEARAGKGPLLSPLAGDLAVPGATKAPALISRPATLKRLLAAHPAIRRVRVDDPAALAEAKALAPALAEHHRDGPLFGLYRVEEEIESALAAEVPLAGGGRMTIESTAALTAIDIDSGGGRADEANRKAVAAIARHLRLRGIGGQVVIDFVSVRRDAPHRLADALKEAVAADPVPTQIFGVSRLGLVELTRERRGLALAELLCDRPTLPTPETAALAALRLALAEAACRPGRPLRLVVAPEVATALARRSDALAEAEARLCRPLPVRADPGRAREDSSIEEIPG</sequence>
<dbReference type="GO" id="GO:0016787">
    <property type="term" value="F:hydrolase activity"/>
    <property type="evidence" value="ECO:0007669"/>
    <property type="project" value="UniProtKB-KW"/>
</dbReference>
<evidence type="ECO:0000256" key="3">
    <source>
        <dbReference type="ARBA" id="ARBA00022723"/>
    </source>
</evidence>
<dbReference type="OrthoDB" id="9804278at2"/>
<dbReference type="GO" id="GO:0004519">
    <property type="term" value="F:endonuclease activity"/>
    <property type="evidence" value="ECO:0007669"/>
    <property type="project" value="UniProtKB-KW"/>
</dbReference>
<keyword evidence="7" id="KW-0694">RNA-binding</keyword>
<dbReference type="Proteomes" id="UP000182983">
    <property type="component" value="Unassembled WGS sequence"/>
</dbReference>
<keyword evidence="2" id="KW-0540">Nuclease</keyword>
<dbReference type="GO" id="GO:0004540">
    <property type="term" value="F:RNA nuclease activity"/>
    <property type="evidence" value="ECO:0007669"/>
    <property type="project" value="InterPro"/>
</dbReference>
<evidence type="ECO:0000259" key="8">
    <source>
        <dbReference type="Pfam" id="PF10150"/>
    </source>
</evidence>
<evidence type="ECO:0000256" key="1">
    <source>
        <dbReference type="ARBA" id="ARBA00001946"/>
    </source>
</evidence>
<organism evidence="9 10">
    <name type="scientific">Magnetospirillum fulvum</name>
    <name type="common">Rhodospirillum fulvum</name>
    <dbReference type="NCBI Taxonomy" id="1082"/>
    <lineage>
        <taxon>Bacteria</taxon>
        <taxon>Pseudomonadati</taxon>
        <taxon>Pseudomonadota</taxon>
        <taxon>Alphaproteobacteria</taxon>
        <taxon>Rhodospirillales</taxon>
        <taxon>Rhodospirillaceae</taxon>
        <taxon>Magnetospirillum</taxon>
    </lineage>
</organism>
<evidence type="ECO:0000313" key="10">
    <source>
        <dbReference type="Proteomes" id="UP000182983"/>
    </source>
</evidence>
<keyword evidence="10" id="KW-1185">Reference proteome</keyword>
<dbReference type="GO" id="GO:0046872">
    <property type="term" value="F:metal ion binding"/>
    <property type="evidence" value="ECO:0007669"/>
    <property type="project" value="UniProtKB-KW"/>
</dbReference>
<accession>A0A1H6H5A1</accession>
<dbReference type="InterPro" id="IPR004659">
    <property type="entry name" value="RNase_E/G"/>
</dbReference>
<reference evidence="10" key="1">
    <citation type="submission" date="2016-10" db="EMBL/GenBank/DDBJ databases">
        <authorList>
            <person name="Varghese N."/>
            <person name="Submissions S."/>
        </authorList>
    </citation>
    <scope>NUCLEOTIDE SEQUENCE [LARGE SCALE GENOMIC DNA]</scope>
    <source>
        <strain evidence="10">DSM 13234</strain>
    </source>
</reference>
<name>A0A1H6H5A1_MAGFU</name>
<dbReference type="RefSeq" id="WP_074766001.1">
    <property type="nucleotide sequence ID" value="NZ_FNWO01000003.1"/>
</dbReference>
<evidence type="ECO:0000256" key="7">
    <source>
        <dbReference type="ARBA" id="ARBA00022884"/>
    </source>
</evidence>
<proteinExistence type="predicted"/>
<dbReference type="Pfam" id="PF10150">
    <property type="entry name" value="RNase_E_G"/>
    <property type="match status" value="1"/>
</dbReference>
<keyword evidence="3" id="KW-0479">Metal-binding</keyword>
<dbReference type="AlphaFoldDB" id="A0A1H6H5A1"/>
<evidence type="ECO:0000313" key="9">
    <source>
        <dbReference type="EMBL" id="SEH30462.1"/>
    </source>
</evidence>
<keyword evidence="4" id="KW-0255">Endonuclease</keyword>